<dbReference type="PANTHER" id="PTHR35134">
    <property type="entry name" value="NUCLEOTIDASE YQFW-RELATED"/>
    <property type="match status" value="1"/>
</dbReference>
<dbReference type="EMBL" id="LN483332">
    <property type="protein sequence ID" value="CED85119.1"/>
    <property type="molecule type" value="Genomic_DNA"/>
</dbReference>
<dbReference type="AlphaFoldDB" id="A0A0F7SWF8"/>
<name>A0A0F7SWF8_PHARH</name>
<evidence type="ECO:0000256" key="1">
    <source>
        <dbReference type="PIRSR" id="PIRSR610708-1"/>
    </source>
</evidence>
<dbReference type="InterPro" id="IPR052419">
    <property type="entry name" value="5_3-deoxyribonucleotidase-like"/>
</dbReference>
<dbReference type="InterPro" id="IPR023214">
    <property type="entry name" value="HAD_sf"/>
</dbReference>
<protein>
    <submittedName>
        <fullName evidence="2">HAD-like domain</fullName>
    </submittedName>
</protein>
<evidence type="ECO:0000313" key="2">
    <source>
        <dbReference type="EMBL" id="CED85119.1"/>
    </source>
</evidence>
<accession>A0A0F7SWF8</accession>
<dbReference type="Gene3D" id="3.40.50.1000">
    <property type="entry name" value="HAD superfamily/HAD-like"/>
    <property type="match status" value="1"/>
</dbReference>
<dbReference type="InterPro" id="IPR036412">
    <property type="entry name" value="HAD-like_sf"/>
</dbReference>
<dbReference type="InterPro" id="IPR010708">
    <property type="entry name" value="5'(3')-deoxyribonucleotidase"/>
</dbReference>
<reference evidence="2" key="1">
    <citation type="submission" date="2014-08" db="EMBL/GenBank/DDBJ databases">
        <authorList>
            <person name="Sharma Rahul"/>
            <person name="Thines Marco"/>
        </authorList>
    </citation>
    <scope>NUCLEOTIDE SEQUENCE</scope>
</reference>
<dbReference type="Pfam" id="PF06941">
    <property type="entry name" value="NT5C"/>
    <property type="match status" value="1"/>
</dbReference>
<dbReference type="GO" id="GO:0009264">
    <property type="term" value="P:deoxyribonucleotide catabolic process"/>
    <property type="evidence" value="ECO:0007669"/>
    <property type="project" value="InterPro"/>
</dbReference>
<feature type="active site" description="Proton donor" evidence="1">
    <location>
        <position position="10"/>
    </location>
</feature>
<proteinExistence type="predicted"/>
<dbReference type="SUPFAM" id="SSF56784">
    <property type="entry name" value="HAD-like"/>
    <property type="match status" value="1"/>
</dbReference>
<dbReference type="PANTHER" id="PTHR35134:SF2">
    <property type="entry name" value="NUCLEOTIDASE YQFW-RELATED"/>
    <property type="match status" value="1"/>
</dbReference>
<organism evidence="2">
    <name type="scientific">Phaffia rhodozyma</name>
    <name type="common">Yeast</name>
    <name type="synonym">Xanthophyllomyces dendrorhous</name>
    <dbReference type="NCBI Taxonomy" id="264483"/>
    <lineage>
        <taxon>Eukaryota</taxon>
        <taxon>Fungi</taxon>
        <taxon>Dikarya</taxon>
        <taxon>Basidiomycota</taxon>
        <taxon>Agaricomycotina</taxon>
        <taxon>Tremellomycetes</taxon>
        <taxon>Cystofilobasidiales</taxon>
        <taxon>Mrakiaceae</taxon>
        <taxon>Phaffia</taxon>
    </lineage>
</organism>
<dbReference type="GO" id="GO:0008253">
    <property type="term" value="F:5'-nucleotidase activity"/>
    <property type="evidence" value="ECO:0007669"/>
    <property type="project" value="InterPro"/>
</dbReference>
<sequence>MSFVIAVDFDDVLCQTNLKVAELHNAQYETDMTIDDFRYYHYWRNRGWGNPEETLRKVRLMFAQGVYRDPLPIADAFSALEAIKAIPGAELVIVTARSENSREESQAYLDKHFPGIFSKIYFTGAFTHTEAEGETGPVVLTLINASVLIDDAIENALDTASETSIPVLLYGDYPWNLRSSSTGKDEREHMSYNEVRERGLEHLEDEEDLIKDLPATVRRVSNWEAVVQWVKENLKGQ</sequence>
<feature type="active site" description="Nucleophile" evidence="1">
    <location>
        <position position="8"/>
    </location>
</feature>